<accession>A0A4C1TKL6</accession>
<proteinExistence type="predicted"/>
<comment type="caution">
    <text evidence="1">The sequence shown here is derived from an EMBL/GenBank/DDBJ whole genome shotgun (WGS) entry which is preliminary data.</text>
</comment>
<dbReference type="EMBL" id="BGZK01000060">
    <property type="protein sequence ID" value="GBP13987.1"/>
    <property type="molecule type" value="Genomic_DNA"/>
</dbReference>
<name>A0A4C1TKL6_EUMVA</name>
<gene>
    <name evidence="1" type="ORF">EVAR_10542_1</name>
</gene>
<reference evidence="1 2" key="1">
    <citation type="journal article" date="2019" name="Commun. Biol.">
        <title>The bagworm genome reveals a unique fibroin gene that provides high tensile strength.</title>
        <authorList>
            <person name="Kono N."/>
            <person name="Nakamura H."/>
            <person name="Ohtoshi R."/>
            <person name="Tomita M."/>
            <person name="Numata K."/>
            <person name="Arakawa K."/>
        </authorList>
    </citation>
    <scope>NUCLEOTIDE SEQUENCE [LARGE SCALE GENOMIC DNA]</scope>
</reference>
<evidence type="ECO:0000313" key="1">
    <source>
        <dbReference type="EMBL" id="GBP13987.1"/>
    </source>
</evidence>
<sequence>MVKNTDMINNIRIQLSTLVRCGLEVDNKRFHKCGELQTDYYTSSTDQERVVLVQRTKLCRCEVRHKSVAMA</sequence>
<protein>
    <submittedName>
        <fullName evidence="1">Uncharacterized protein</fullName>
    </submittedName>
</protein>
<dbReference type="AlphaFoldDB" id="A0A4C1TKL6"/>
<dbReference type="Proteomes" id="UP000299102">
    <property type="component" value="Unassembled WGS sequence"/>
</dbReference>
<organism evidence="1 2">
    <name type="scientific">Eumeta variegata</name>
    <name type="common">Bagworm moth</name>
    <name type="synonym">Eumeta japonica</name>
    <dbReference type="NCBI Taxonomy" id="151549"/>
    <lineage>
        <taxon>Eukaryota</taxon>
        <taxon>Metazoa</taxon>
        <taxon>Ecdysozoa</taxon>
        <taxon>Arthropoda</taxon>
        <taxon>Hexapoda</taxon>
        <taxon>Insecta</taxon>
        <taxon>Pterygota</taxon>
        <taxon>Neoptera</taxon>
        <taxon>Endopterygota</taxon>
        <taxon>Lepidoptera</taxon>
        <taxon>Glossata</taxon>
        <taxon>Ditrysia</taxon>
        <taxon>Tineoidea</taxon>
        <taxon>Psychidae</taxon>
        <taxon>Oiketicinae</taxon>
        <taxon>Eumeta</taxon>
    </lineage>
</organism>
<keyword evidence="2" id="KW-1185">Reference proteome</keyword>
<evidence type="ECO:0000313" key="2">
    <source>
        <dbReference type="Proteomes" id="UP000299102"/>
    </source>
</evidence>